<evidence type="ECO:0000256" key="2">
    <source>
        <dbReference type="ARBA" id="ARBA00022475"/>
    </source>
</evidence>
<dbReference type="InterPro" id="IPR011009">
    <property type="entry name" value="Kinase-like_dom_sf"/>
</dbReference>
<accession>A0A165AAN8</accession>
<dbReference type="GO" id="GO:0004672">
    <property type="term" value="F:protein kinase activity"/>
    <property type="evidence" value="ECO:0007669"/>
    <property type="project" value="InterPro"/>
</dbReference>
<keyword evidence="2" id="KW-0472">Membrane</keyword>
<dbReference type="Gene3D" id="1.10.510.10">
    <property type="entry name" value="Transferase(Phosphotransferase) domain 1"/>
    <property type="match status" value="1"/>
</dbReference>
<name>A0A165AAN8_DAUCS</name>
<dbReference type="InterPro" id="IPR000719">
    <property type="entry name" value="Prot_kinase_dom"/>
</dbReference>
<sequence>MGNCFPTPFTSFPATPKLRNASVYSAGDQENSNASSSGDNYPPGHLYVSSDVYGFGVVLLEVLTGRRVLDVNRPKDELNLVQWATPLLSKKGTLRRIMDPKLEHRYPIKAAFEAATLILKCLESEPRNRPSIDEVLSTLEQINNVYMTPEEPKVNNVKNPGARRGLNNHRYRN</sequence>
<dbReference type="AlphaFoldDB" id="A0A165AAN8"/>
<dbReference type="EMBL" id="CP093346">
    <property type="protein sequence ID" value="WOG95997.1"/>
    <property type="molecule type" value="Genomic_DNA"/>
</dbReference>
<reference evidence="3" key="1">
    <citation type="journal article" date="2016" name="Nat. Genet.">
        <title>A high-quality carrot genome assembly provides new insights into carotenoid accumulation and asterid genome evolution.</title>
        <authorList>
            <person name="Iorizzo M."/>
            <person name="Ellison S."/>
            <person name="Senalik D."/>
            <person name="Zeng P."/>
            <person name="Satapoomin P."/>
            <person name="Huang J."/>
            <person name="Bowman M."/>
            <person name="Iovene M."/>
            <person name="Sanseverino W."/>
            <person name="Cavagnaro P."/>
            <person name="Yildiz M."/>
            <person name="Macko-Podgorni A."/>
            <person name="Moranska E."/>
            <person name="Grzebelus E."/>
            <person name="Grzebelus D."/>
            <person name="Ashrafi H."/>
            <person name="Zheng Z."/>
            <person name="Cheng S."/>
            <person name="Spooner D."/>
            <person name="Van Deynze A."/>
            <person name="Simon P."/>
        </authorList>
    </citation>
    <scope>NUCLEOTIDE SEQUENCE</scope>
    <source>
        <tissue evidence="3">Leaf</tissue>
    </source>
</reference>
<dbReference type="PANTHER" id="PTHR45621">
    <property type="entry name" value="OS01G0588500 PROTEIN-RELATED"/>
    <property type="match status" value="1"/>
</dbReference>
<evidence type="ECO:0000256" key="1">
    <source>
        <dbReference type="ARBA" id="ARBA00004236"/>
    </source>
</evidence>
<comment type="subcellular location">
    <subcellularLocation>
        <location evidence="1">Cell membrane</location>
    </subcellularLocation>
</comment>
<reference evidence="3" key="2">
    <citation type="submission" date="2022-03" db="EMBL/GenBank/DDBJ databases">
        <title>Draft title - Genomic analysis of global carrot germplasm unveils the trajectory of domestication and the origin of high carotenoid orange carrot.</title>
        <authorList>
            <person name="Iorizzo M."/>
            <person name="Ellison S."/>
            <person name="Senalik D."/>
            <person name="Macko-Podgorni A."/>
            <person name="Grzebelus D."/>
            <person name="Bostan H."/>
            <person name="Rolling W."/>
            <person name="Curaba J."/>
            <person name="Simon P."/>
        </authorList>
    </citation>
    <scope>NUCLEOTIDE SEQUENCE</scope>
    <source>
        <tissue evidence="3">Leaf</tissue>
    </source>
</reference>
<evidence type="ECO:0000313" key="3">
    <source>
        <dbReference type="EMBL" id="WOG95997.1"/>
    </source>
</evidence>
<proteinExistence type="predicted"/>
<dbReference type="OMA" id="ASHQAVH"/>
<keyword evidence="4" id="KW-1185">Reference proteome</keyword>
<dbReference type="GO" id="GO:0005886">
    <property type="term" value="C:plasma membrane"/>
    <property type="evidence" value="ECO:0007669"/>
    <property type="project" value="UniProtKB-SubCell"/>
</dbReference>
<protein>
    <submittedName>
        <fullName evidence="3">Uncharacterized protein</fullName>
    </submittedName>
</protein>
<dbReference type="Gramene" id="KZM97205">
    <property type="protein sequence ID" value="KZM97205"/>
    <property type="gene ID" value="DCAR_015433"/>
</dbReference>
<gene>
    <name evidence="3" type="ORF">DCAR_0415327</name>
</gene>
<keyword evidence="2" id="KW-1003">Cell membrane</keyword>
<dbReference type="InterPro" id="IPR001245">
    <property type="entry name" value="Ser-Thr/Tyr_kinase_cat_dom"/>
</dbReference>
<dbReference type="PROSITE" id="PS50011">
    <property type="entry name" value="PROTEIN_KINASE_DOM"/>
    <property type="match status" value="1"/>
</dbReference>
<evidence type="ECO:0000313" key="4">
    <source>
        <dbReference type="Proteomes" id="UP000077755"/>
    </source>
</evidence>
<dbReference type="Pfam" id="PF07714">
    <property type="entry name" value="PK_Tyr_Ser-Thr"/>
    <property type="match status" value="1"/>
</dbReference>
<dbReference type="GO" id="GO:0005524">
    <property type="term" value="F:ATP binding"/>
    <property type="evidence" value="ECO:0007669"/>
    <property type="project" value="InterPro"/>
</dbReference>
<organism evidence="3 4">
    <name type="scientific">Daucus carota subsp. sativus</name>
    <name type="common">Carrot</name>
    <dbReference type="NCBI Taxonomy" id="79200"/>
    <lineage>
        <taxon>Eukaryota</taxon>
        <taxon>Viridiplantae</taxon>
        <taxon>Streptophyta</taxon>
        <taxon>Embryophyta</taxon>
        <taxon>Tracheophyta</taxon>
        <taxon>Spermatophyta</taxon>
        <taxon>Magnoliopsida</taxon>
        <taxon>eudicotyledons</taxon>
        <taxon>Gunneridae</taxon>
        <taxon>Pentapetalae</taxon>
        <taxon>asterids</taxon>
        <taxon>campanulids</taxon>
        <taxon>Apiales</taxon>
        <taxon>Apiaceae</taxon>
        <taxon>Apioideae</taxon>
        <taxon>Scandiceae</taxon>
        <taxon>Daucinae</taxon>
        <taxon>Daucus</taxon>
        <taxon>Daucus sect. Daucus</taxon>
    </lineage>
</organism>
<dbReference type="InterPro" id="IPR050823">
    <property type="entry name" value="Plant_Ser_Thr_Prot_Kinase"/>
</dbReference>
<dbReference type="Proteomes" id="UP000077755">
    <property type="component" value="Chromosome 4"/>
</dbReference>
<dbReference type="SUPFAM" id="SSF56112">
    <property type="entry name" value="Protein kinase-like (PK-like)"/>
    <property type="match status" value="1"/>
</dbReference>